<keyword evidence="2" id="KW-1185">Reference proteome</keyword>
<reference evidence="1" key="2">
    <citation type="journal article" date="2022" name="New Phytol.">
        <title>Evolutionary transition to the ectomycorrhizal habit in the genomes of a hyperdiverse lineage of mushroom-forming fungi.</title>
        <authorList>
            <person name="Looney B."/>
            <person name="Miyauchi S."/>
            <person name="Morin E."/>
            <person name="Drula E."/>
            <person name="Courty P.E."/>
            <person name="Kohler A."/>
            <person name="Kuo A."/>
            <person name="LaButti K."/>
            <person name="Pangilinan J."/>
            <person name="Lipzen A."/>
            <person name="Riley R."/>
            <person name="Andreopoulos W."/>
            <person name="He G."/>
            <person name="Johnson J."/>
            <person name="Nolan M."/>
            <person name="Tritt A."/>
            <person name="Barry K.W."/>
            <person name="Grigoriev I.V."/>
            <person name="Nagy L.G."/>
            <person name="Hibbett D."/>
            <person name="Henrissat B."/>
            <person name="Matheny P.B."/>
            <person name="Labbe J."/>
            <person name="Martin F.M."/>
        </authorList>
    </citation>
    <scope>NUCLEOTIDE SEQUENCE</scope>
    <source>
        <strain evidence="1">EC-137</strain>
    </source>
</reference>
<feature type="non-terminal residue" evidence="1">
    <location>
        <position position="1"/>
    </location>
</feature>
<proteinExistence type="predicted"/>
<accession>A0ACB8QFW0</accession>
<organism evidence="1 2">
    <name type="scientific">Vararia minispora EC-137</name>
    <dbReference type="NCBI Taxonomy" id="1314806"/>
    <lineage>
        <taxon>Eukaryota</taxon>
        <taxon>Fungi</taxon>
        <taxon>Dikarya</taxon>
        <taxon>Basidiomycota</taxon>
        <taxon>Agaricomycotina</taxon>
        <taxon>Agaricomycetes</taxon>
        <taxon>Russulales</taxon>
        <taxon>Lachnocladiaceae</taxon>
        <taxon>Vararia</taxon>
    </lineage>
</organism>
<reference evidence="1" key="1">
    <citation type="submission" date="2021-02" db="EMBL/GenBank/DDBJ databases">
        <authorList>
            <consortium name="DOE Joint Genome Institute"/>
            <person name="Ahrendt S."/>
            <person name="Looney B.P."/>
            <person name="Miyauchi S."/>
            <person name="Morin E."/>
            <person name="Drula E."/>
            <person name="Courty P.E."/>
            <person name="Chicoki N."/>
            <person name="Fauchery L."/>
            <person name="Kohler A."/>
            <person name="Kuo A."/>
            <person name="Labutti K."/>
            <person name="Pangilinan J."/>
            <person name="Lipzen A."/>
            <person name="Riley R."/>
            <person name="Andreopoulos W."/>
            <person name="He G."/>
            <person name="Johnson J."/>
            <person name="Barry K.W."/>
            <person name="Grigoriev I.V."/>
            <person name="Nagy L."/>
            <person name="Hibbett D."/>
            <person name="Henrissat B."/>
            <person name="Matheny P.B."/>
            <person name="Labbe J."/>
            <person name="Martin F."/>
        </authorList>
    </citation>
    <scope>NUCLEOTIDE SEQUENCE</scope>
    <source>
        <strain evidence="1">EC-137</strain>
    </source>
</reference>
<comment type="caution">
    <text evidence="1">The sequence shown here is derived from an EMBL/GenBank/DDBJ whole genome shotgun (WGS) entry which is preliminary data.</text>
</comment>
<dbReference type="Proteomes" id="UP000814128">
    <property type="component" value="Unassembled WGS sequence"/>
</dbReference>
<dbReference type="EMBL" id="MU273609">
    <property type="protein sequence ID" value="KAI0030694.1"/>
    <property type="molecule type" value="Genomic_DNA"/>
</dbReference>
<sequence>YFMLGRVPCLSVRLYGLLVGVQERDSALIYHIDDGTAIIDCLVKYPKGEEGEPYIPVADTTDTVKVIGKVHERGWARDEHEKRYLVCSSIELCRSNQEELSHWKGVLQLHTQTYDLATPMSMHDLHAQVLGPSRPSSPSSLLPIFQTALAAPRTPTSKHKQKHAPSPARSDASCASSVAPSPTKSIASSKLRHPSRIRRKDVTESLFRDYLLHYMTYGPPPDFRSDCGENIPVLSPSMPLATPTKRQRHRIPDETPRPSKHTRIHDVPLLQATSTPRPSRQQSALVGHKHETHGFTLSHLRRVPELALMADKLYRSTHEKARKMGVAGAERSTRKTKRLFEGAVNDLRLRSTVTLWDGPTHPLPRTDVGFSDVLWRMRSSRSQANASALSSASQFSQVDLGELSDPPSDEESYVLLTPDFLARYVEVTIKKLTDPDRATALLGMRSYRKQGPTLQEITDALKGTDERWAKISEYNVREALQLLDGRGRVWQASPEGGGRWELTM</sequence>
<name>A0ACB8QFW0_9AGAM</name>
<protein>
    <submittedName>
        <fullName evidence="1">Uncharacterized protein</fullName>
    </submittedName>
</protein>
<gene>
    <name evidence="1" type="ORF">K488DRAFT_53649</name>
</gene>
<evidence type="ECO:0000313" key="2">
    <source>
        <dbReference type="Proteomes" id="UP000814128"/>
    </source>
</evidence>
<evidence type="ECO:0000313" key="1">
    <source>
        <dbReference type="EMBL" id="KAI0030694.1"/>
    </source>
</evidence>